<comment type="caution">
    <text evidence="1">The sequence shown here is derived from an EMBL/GenBank/DDBJ whole genome shotgun (WGS) entry which is preliminary data.</text>
</comment>
<organism evidence="1 2">
    <name type="scientific">Vararia minispora EC-137</name>
    <dbReference type="NCBI Taxonomy" id="1314806"/>
    <lineage>
        <taxon>Eukaryota</taxon>
        <taxon>Fungi</taxon>
        <taxon>Dikarya</taxon>
        <taxon>Basidiomycota</taxon>
        <taxon>Agaricomycotina</taxon>
        <taxon>Agaricomycetes</taxon>
        <taxon>Russulales</taxon>
        <taxon>Lachnocladiaceae</taxon>
        <taxon>Vararia</taxon>
    </lineage>
</organism>
<evidence type="ECO:0000313" key="1">
    <source>
        <dbReference type="EMBL" id="KAI0037088.1"/>
    </source>
</evidence>
<dbReference type="Proteomes" id="UP000814128">
    <property type="component" value="Unassembled WGS sequence"/>
</dbReference>
<reference evidence="1" key="1">
    <citation type="submission" date="2021-02" db="EMBL/GenBank/DDBJ databases">
        <authorList>
            <consortium name="DOE Joint Genome Institute"/>
            <person name="Ahrendt S."/>
            <person name="Looney B.P."/>
            <person name="Miyauchi S."/>
            <person name="Morin E."/>
            <person name="Drula E."/>
            <person name="Courty P.E."/>
            <person name="Chicoki N."/>
            <person name="Fauchery L."/>
            <person name="Kohler A."/>
            <person name="Kuo A."/>
            <person name="Labutti K."/>
            <person name="Pangilinan J."/>
            <person name="Lipzen A."/>
            <person name="Riley R."/>
            <person name="Andreopoulos W."/>
            <person name="He G."/>
            <person name="Johnson J."/>
            <person name="Barry K.W."/>
            <person name="Grigoriev I.V."/>
            <person name="Nagy L."/>
            <person name="Hibbett D."/>
            <person name="Henrissat B."/>
            <person name="Matheny P.B."/>
            <person name="Labbe J."/>
            <person name="Martin F."/>
        </authorList>
    </citation>
    <scope>NUCLEOTIDE SEQUENCE</scope>
    <source>
        <strain evidence="1">EC-137</strain>
    </source>
</reference>
<protein>
    <submittedName>
        <fullName evidence="1">Tubulin binding cofactor C-domain-containing protein</fullName>
    </submittedName>
</protein>
<evidence type="ECO:0000313" key="2">
    <source>
        <dbReference type="Proteomes" id="UP000814128"/>
    </source>
</evidence>
<proteinExistence type="predicted"/>
<accession>A0ACB8QZW1</accession>
<sequence length="319" mass="35460">MSVTPDSTKALYEEFYERFQASRSELSAQLRRLNTEDFTDSAQDIIQEVAKLRKSLVDGTDLLPSYDKRQCESQMAELEKMVEGLRPSAVMKPKFAFKRRASAKPSAFQHERPSPSPAAELARDPSTFLTLSARSRAFLSQSSLPPSAASQSDLTIADLDHCILDLCTCMNCDGGTNINMDTLVLTALHIRNLHDCVVLLPSVQGSVLVHDLTRCVLLFRMHTSTDVDVYLAVPSNPVIEHCSNIRFASYPSLVLSPTAAALLPATSKHECVQDFSHIRSTPSSHWEVLRSSKTETDWAVFLKRARNDTDAALREFLPC</sequence>
<dbReference type="EMBL" id="MU273466">
    <property type="protein sequence ID" value="KAI0037088.1"/>
    <property type="molecule type" value="Genomic_DNA"/>
</dbReference>
<reference evidence="1" key="2">
    <citation type="journal article" date="2022" name="New Phytol.">
        <title>Evolutionary transition to the ectomycorrhizal habit in the genomes of a hyperdiverse lineage of mushroom-forming fungi.</title>
        <authorList>
            <person name="Looney B."/>
            <person name="Miyauchi S."/>
            <person name="Morin E."/>
            <person name="Drula E."/>
            <person name="Courty P.E."/>
            <person name="Kohler A."/>
            <person name="Kuo A."/>
            <person name="LaButti K."/>
            <person name="Pangilinan J."/>
            <person name="Lipzen A."/>
            <person name="Riley R."/>
            <person name="Andreopoulos W."/>
            <person name="He G."/>
            <person name="Johnson J."/>
            <person name="Nolan M."/>
            <person name="Tritt A."/>
            <person name="Barry K.W."/>
            <person name="Grigoriev I.V."/>
            <person name="Nagy L.G."/>
            <person name="Hibbett D."/>
            <person name="Henrissat B."/>
            <person name="Matheny P.B."/>
            <person name="Labbe J."/>
            <person name="Martin F.M."/>
        </authorList>
    </citation>
    <scope>NUCLEOTIDE SEQUENCE</scope>
    <source>
        <strain evidence="1">EC-137</strain>
    </source>
</reference>
<keyword evidence="2" id="KW-1185">Reference proteome</keyword>
<name>A0ACB8QZW1_9AGAM</name>
<gene>
    <name evidence="1" type="ORF">K488DRAFT_39740</name>
</gene>